<protein>
    <submittedName>
        <fullName evidence="1">Uncharacterized protein</fullName>
    </submittedName>
</protein>
<dbReference type="InterPro" id="IPR016193">
    <property type="entry name" value="Cytidine_deaminase-like"/>
</dbReference>
<dbReference type="AlphaFoldDB" id="A0A2M6YC52"/>
<reference evidence="2" key="1">
    <citation type="submission" date="2017-09" db="EMBL/GenBank/DDBJ databases">
        <title>Depth-based differentiation of microbial function through sediment-hosted aquifers and enrichment of novel symbionts in the deep terrestrial subsurface.</title>
        <authorList>
            <person name="Probst A.J."/>
            <person name="Ladd B."/>
            <person name="Jarett J.K."/>
            <person name="Geller-Mcgrath D.E."/>
            <person name="Sieber C.M.K."/>
            <person name="Emerson J.B."/>
            <person name="Anantharaman K."/>
            <person name="Thomas B.C."/>
            <person name="Malmstrom R."/>
            <person name="Stieglmeier M."/>
            <person name="Klingl A."/>
            <person name="Woyke T."/>
            <person name="Ryan C.M."/>
            <person name="Banfield J.F."/>
        </authorList>
    </citation>
    <scope>NUCLEOTIDE SEQUENCE [LARGE SCALE GENOMIC DNA]</scope>
</reference>
<accession>A0A2M6YC52</accession>
<name>A0A2M6YC52_9BACT</name>
<sequence>MLYSRDPSKLEGATVVLTVEPCASCTSLFIGQARRVNRIIAMEPHKPISYPDQSRRDETDQVQEALDRAGVSFKWYKPSSPNAAESVALHQKHLRQALVDFQSAEP</sequence>
<evidence type="ECO:0000313" key="1">
    <source>
        <dbReference type="EMBL" id="PIU24265.1"/>
    </source>
</evidence>
<dbReference type="Proteomes" id="UP000229896">
    <property type="component" value="Unassembled WGS sequence"/>
</dbReference>
<proteinExistence type="predicted"/>
<dbReference type="GO" id="GO:0003824">
    <property type="term" value="F:catalytic activity"/>
    <property type="evidence" value="ECO:0007669"/>
    <property type="project" value="InterPro"/>
</dbReference>
<dbReference type="Gene3D" id="3.40.140.10">
    <property type="entry name" value="Cytidine Deaminase, domain 2"/>
    <property type="match status" value="1"/>
</dbReference>
<gene>
    <name evidence="1" type="ORF">COT12_01945</name>
</gene>
<dbReference type="SUPFAM" id="SSF53927">
    <property type="entry name" value="Cytidine deaminase-like"/>
    <property type="match status" value="1"/>
</dbReference>
<organism evidence="1 2">
    <name type="scientific">Candidatus Berkelbacteria bacterium CG08_land_8_20_14_0_20_39_8</name>
    <dbReference type="NCBI Taxonomy" id="1974511"/>
    <lineage>
        <taxon>Bacteria</taxon>
        <taxon>Candidatus Berkelbacteria</taxon>
    </lineage>
</organism>
<dbReference type="EMBL" id="PEXI01000061">
    <property type="protein sequence ID" value="PIU24265.1"/>
    <property type="molecule type" value="Genomic_DNA"/>
</dbReference>
<comment type="caution">
    <text evidence="1">The sequence shown here is derived from an EMBL/GenBank/DDBJ whole genome shotgun (WGS) entry which is preliminary data.</text>
</comment>
<evidence type="ECO:0000313" key="2">
    <source>
        <dbReference type="Proteomes" id="UP000229896"/>
    </source>
</evidence>